<dbReference type="CDD" id="cd00038">
    <property type="entry name" value="CAP_ED"/>
    <property type="match status" value="1"/>
</dbReference>
<evidence type="ECO:0000259" key="2">
    <source>
        <dbReference type="PROSITE" id="PS50042"/>
    </source>
</evidence>
<reference evidence="3 4" key="1">
    <citation type="submission" date="2016-11" db="EMBL/GenBank/DDBJ databases">
        <authorList>
            <person name="Jaros S."/>
            <person name="Januszkiewicz K."/>
            <person name="Wedrychowicz H."/>
        </authorList>
    </citation>
    <scope>NUCLEOTIDE SEQUENCE [LARGE SCALE GENOMIC DNA]</scope>
    <source>
        <strain evidence="3 4">ATCC 23634</strain>
    </source>
</reference>
<dbReference type="InterPro" id="IPR018490">
    <property type="entry name" value="cNMP-bd_dom_sf"/>
</dbReference>
<feature type="domain" description="Cyclic nucleotide-binding" evidence="2">
    <location>
        <begin position="99"/>
        <end position="218"/>
    </location>
</feature>
<dbReference type="EMBL" id="FPKU01000001">
    <property type="protein sequence ID" value="SFZ81724.1"/>
    <property type="molecule type" value="Genomic_DNA"/>
</dbReference>
<keyword evidence="1" id="KW-0812">Transmembrane</keyword>
<dbReference type="Pfam" id="PF00027">
    <property type="entry name" value="cNMP_binding"/>
    <property type="match status" value="1"/>
</dbReference>
<keyword evidence="1" id="KW-1133">Transmembrane helix</keyword>
<organism evidence="3 4">
    <name type="scientific">Devosia enhydra</name>
    <dbReference type="NCBI Taxonomy" id="665118"/>
    <lineage>
        <taxon>Bacteria</taxon>
        <taxon>Pseudomonadati</taxon>
        <taxon>Pseudomonadota</taxon>
        <taxon>Alphaproteobacteria</taxon>
        <taxon>Hyphomicrobiales</taxon>
        <taxon>Devosiaceae</taxon>
        <taxon>Devosia</taxon>
    </lineage>
</organism>
<dbReference type="RefSeq" id="WP_177282371.1">
    <property type="nucleotide sequence ID" value="NZ_FPKU01000001.1"/>
</dbReference>
<evidence type="ECO:0000313" key="4">
    <source>
        <dbReference type="Proteomes" id="UP000183447"/>
    </source>
</evidence>
<dbReference type="SMART" id="SM00100">
    <property type="entry name" value="cNMP"/>
    <property type="match status" value="1"/>
</dbReference>
<accession>A0A1K2HTX0</accession>
<dbReference type="Gene3D" id="2.60.120.10">
    <property type="entry name" value="Jelly Rolls"/>
    <property type="match status" value="1"/>
</dbReference>
<dbReference type="Proteomes" id="UP000183447">
    <property type="component" value="Unassembled WGS sequence"/>
</dbReference>
<dbReference type="SUPFAM" id="SSF51206">
    <property type="entry name" value="cAMP-binding domain-like"/>
    <property type="match status" value="1"/>
</dbReference>
<dbReference type="PROSITE" id="PS50042">
    <property type="entry name" value="CNMP_BINDING_3"/>
    <property type="match status" value="1"/>
</dbReference>
<dbReference type="InterPro" id="IPR000595">
    <property type="entry name" value="cNMP-bd_dom"/>
</dbReference>
<keyword evidence="4" id="KW-1185">Reference proteome</keyword>
<feature type="transmembrane region" description="Helical" evidence="1">
    <location>
        <begin position="65"/>
        <end position="87"/>
    </location>
</feature>
<proteinExistence type="predicted"/>
<protein>
    <submittedName>
        <fullName evidence="3">Cyclic nucleotide-binding domain-containing protein</fullName>
    </submittedName>
</protein>
<name>A0A1K2HTX0_9HYPH</name>
<sequence>MTSPLTLDAFLGELFDPGKALTHIPYMLLVVSMLMRDMSWLRAFAITAGVIRIFNRSFVDQDFIVAFWETALVGINVGQLMVLWYYAKRARFSEEEKMLISNLDPSVSRRTVRRLLRLGEWRNVEGDTVLIEEGRPVANLVFVAEGVAQIERGERIVAVCGPGDFLGEMSFVSGKPANATVRTARPGRILSFPQSSLRHAMRNDEELRQAVESGLNRNLVGKLAKSG</sequence>
<evidence type="ECO:0000256" key="1">
    <source>
        <dbReference type="SAM" id="Phobius"/>
    </source>
</evidence>
<dbReference type="InterPro" id="IPR014710">
    <property type="entry name" value="RmlC-like_jellyroll"/>
</dbReference>
<keyword evidence="1" id="KW-0472">Membrane</keyword>
<dbReference type="STRING" id="665118.SAMN02983003_0656"/>
<gene>
    <name evidence="3" type="ORF">SAMN02983003_0656</name>
</gene>
<dbReference type="AlphaFoldDB" id="A0A1K2HTX0"/>
<evidence type="ECO:0000313" key="3">
    <source>
        <dbReference type="EMBL" id="SFZ81724.1"/>
    </source>
</evidence>